<gene>
    <name evidence="2" type="ORF">ASZ90_015406</name>
</gene>
<accession>A0A0W8F216</accession>
<keyword evidence="1" id="KW-0472">Membrane</keyword>
<feature type="transmembrane region" description="Helical" evidence="1">
    <location>
        <begin position="25"/>
        <end position="56"/>
    </location>
</feature>
<name>A0A0W8F216_9ZZZZ</name>
<dbReference type="Pfam" id="PF14333">
    <property type="entry name" value="DUF4389"/>
    <property type="match status" value="1"/>
</dbReference>
<proteinExistence type="predicted"/>
<protein>
    <recommendedName>
        <fullName evidence="3">DUF4389 domain-containing protein</fullName>
    </recommendedName>
</protein>
<keyword evidence="1" id="KW-0812">Transmembrane</keyword>
<dbReference type="AlphaFoldDB" id="A0A0W8F216"/>
<keyword evidence="1" id="KW-1133">Transmembrane helix</keyword>
<reference evidence="2" key="1">
    <citation type="journal article" date="2015" name="Proc. Natl. Acad. Sci. U.S.A.">
        <title>Networks of energetic and metabolic interactions define dynamics in microbial communities.</title>
        <authorList>
            <person name="Embree M."/>
            <person name="Liu J.K."/>
            <person name="Al-Bassam M.M."/>
            <person name="Zengler K."/>
        </authorList>
    </citation>
    <scope>NUCLEOTIDE SEQUENCE</scope>
</reference>
<evidence type="ECO:0000256" key="1">
    <source>
        <dbReference type="SAM" id="Phobius"/>
    </source>
</evidence>
<dbReference type="InterPro" id="IPR025498">
    <property type="entry name" value="DUF4389"/>
</dbReference>
<organism evidence="2">
    <name type="scientific">hydrocarbon metagenome</name>
    <dbReference type="NCBI Taxonomy" id="938273"/>
    <lineage>
        <taxon>unclassified sequences</taxon>
        <taxon>metagenomes</taxon>
        <taxon>ecological metagenomes</taxon>
    </lineage>
</organism>
<dbReference type="EMBL" id="LNQE01001602">
    <property type="protein sequence ID" value="KUG14939.1"/>
    <property type="molecule type" value="Genomic_DNA"/>
</dbReference>
<comment type="caution">
    <text evidence="2">The sequence shown here is derived from an EMBL/GenBank/DDBJ whole genome shotgun (WGS) entry which is preliminary data.</text>
</comment>
<evidence type="ECO:0008006" key="3">
    <source>
        <dbReference type="Google" id="ProtNLM"/>
    </source>
</evidence>
<sequence length="103" mass="12184">MNDASPHQIFVYEHKAGRLELFIRIIYWIAIGIVAWVYGLLAMICLVLQWFFILILGRRQQGLSDFAKGYFEYIVSRMPYLYFMTDVRPQVFPDPVKIYRGEG</sequence>
<evidence type="ECO:0000313" key="2">
    <source>
        <dbReference type="EMBL" id="KUG14939.1"/>
    </source>
</evidence>